<evidence type="ECO:0000313" key="8">
    <source>
        <dbReference type="EMBL" id="CAL1394083.1"/>
    </source>
</evidence>
<dbReference type="InterPro" id="IPR004854">
    <property type="entry name" value="Ufd1-like"/>
</dbReference>
<evidence type="ECO:0000256" key="2">
    <source>
        <dbReference type="ARBA" id="ARBA00022741"/>
    </source>
</evidence>
<evidence type="ECO:0000259" key="6">
    <source>
        <dbReference type="Pfam" id="PF03152"/>
    </source>
</evidence>
<evidence type="ECO:0000256" key="1">
    <source>
        <dbReference type="ARBA" id="ARBA00006043"/>
    </source>
</evidence>
<feature type="region of interest" description="Disordered" evidence="5">
    <location>
        <begin position="234"/>
        <end position="262"/>
    </location>
</feature>
<feature type="compositionally biased region" description="Basic and acidic residues" evidence="5">
    <location>
        <begin position="27"/>
        <end position="50"/>
    </location>
</feature>
<dbReference type="InterPro" id="IPR055417">
    <property type="entry name" value="UFD1_N1"/>
</dbReference>
<dbReference type="EMBL" id="OZ034819">
    <property type="protein sequence ID" value="CAL1394083.1"/>
    <property type="molecule type" value="Genomic_DNA"/>
</dbReference>
<feature type="region of interest" description="Disordered" evidence="5">
    <location>
        <begin position="1"/>
        <end position="80"/>
    </location>
</feature>
<feature type="compositionally biased region" description="Polar residues" evidence="5">
    <location>
        <begin position="68"/>
        <end position="80"/>
    </location>
</feature>
<dbReference type="Pfam" id="PF24842">
    <property type="entry name" value="UFD1_N2"/>
    <property type="match status" value="1"/>
</dbReference>
<reference evidence="8 9" key="1">
    <citation type="submission" date="2024-04" db="EMBL/GenBank/DDBJ databases">
        <authorList>
            <person name="Fracassetti M."/>
        </authorList>
    </citation>
    <scope>NUCLEOTIDE SEQUENCE [LARGE SCALE GENOMIC DNA]</scope>
</reference>
<keyword evidence="2" id="KW-0547">Nucleotide-binding</keyword>
<dbReference type="SUPFAM" id="SSF54585">
    <property type="entry name" value="Cdc48 domain 2-like"/>
    <property type="match status" value="1"/>
</dbReference>
<evidence type="ECO:0000259" key="7">
    <source>
        <dbReference type="Pfam" id="PF24842"/>
    </source>
</evidence>
<feature type="domain" description="Ubiquitin fusion degradation protein UFD1 N-terminal subdomain 1" evidence="6">
    <location>
        <begin position="69"/>
        <end position="156"/>
    </location>
</feature>
<dbReference type="GO" id="GO:0034098">
    <property type="term" value="C:VCP-NPL4-UFD1 AAA ATPase complex"/>
    <property type="evidence" value="ECO:0007669"/>
    <property type="project" value="TreeGrafter"/>
</dbReference>
<keyword evidence="9" id="KW-1185">Reference proteome</keyword>
<organism evidence="8 9">
    <name type="scientific">Linum trigynum</name>
    <dbReference type="NCBI Taxonomy" id="586398"/>
    <lineage>
        <taxon>Eukaryota</taxon>
        <taxon>Viridiplantae</taxon>
        <taxon>Streptophyta</taxon>
        <taxon>Embryophyta</taxon>
        <taxon>Tracheophyta</taxon>
        <taxon>Spermatophyta</taxon>
        <taxon>Magnoliopsida</taxon>
        <taxon>eudicotyledons</taxon>
        <taxon>Gunneridae</taxon>
        <taxon>Pentapetalae</taxon>
        <taxon>rosids</taxon>
        <taxon>fabids</taxon>
        <taxon>Malpighiales</taxon>
        <taxon>Linaceae</taxon>
        <taxon>Linum</taxon>
    </lineage>
</organism>
<keyword evidence="3" id="KW-0833">Ubl conjugation pathway</keyword>
<sequence length="384" mass="42352">MTNSPPSSPLGDQPPAEESNHDDEESDNNHVEKESDRHSAADEEKAEDNQPPHSPPPRPTPFEAVYSCRSSSNSLENGNQIRMPQSALARLMMDDQALTPGQPMLFQISNPESGRVSHCGVSEFTAEEGNAHVLSWMMENLQLKERDEVRIKSVRLERGSYVKLQPHSVEFFASIRNLKDALEASFNHSFFCVTTGDTILISHWGKEFYLNVVETRPGPAVSLVDTDCEVEFDTPLDYKEPEPEPKKGVKKKKKRDAAGEVKEELLDESKEIKFVAFTGNSRRLSGETGEAPMDEAVEPETKKLKKLAAAEDNKAGLEQGKFVAFSGSARRLSGVGGGVHQKEDSGVKVTDGGKMEKKEGKAESSGAKNEPCKPFTGRKYTLMD</sequence>
<dbReference type="Gene3D" id="3.10.330.10">
    <property type="match status" value="1"/>
</dbReference>
<evidence type="ECO:0000256" key="4">
    <source>
        <dbReference type="ARBA" id="ARBA00022840"/>
    </source>
</evidence>
<dbReference type="GO" id="GO:0005524">
    <property type="term" value="F:ATP binding"/>
    <property type="evidence" value="ECO:0007669"/>
    <property type="project" value="UniProtKB-KW"/>
</dbReference>
<keyword evidence="4" id="KW-0067">ATP-binding</keyword>
<dbReference type="AlphaFoldDB" id="A0AAV2F753"/>
<feature type="region of interest" description="Disordered" evidence="5">
    <location>
        <begin position="332"/>
        <end position="384"/>
    </location>
</feature>
<evidence type="ECO:0000313" key="9">
    <source>
        <dbReference type="Proteomes" id="UP001497516"/>
    </source>
</evidence>
<evidence type="ECO:0000256" key="3">
    <source>
        <dbReference type="ARBA" id="ARBA00022786"/>
    </source>
</evidence>
<feature type="compositionally biased region" description="Basic and acidic residues" evidence="5">
    <location>
        <begin position="236"/>
        <end position="247"/>
    </location>
</feature>
<dbReference type="PANTHER" id="PTHR12555">
    <property type="entry name" value="UBIQUITIN FUSION DEGRADATON PROTEIN 1"/>
    <property type="match status" value="1"/>
</dbReference>
<dbReference type="Gene3D" id="2.40.40.50">
    <property type="entry name" value="Ubiquitin fusion degradation protein UFD1, N-terminal domain"/>
    <property type="match status" value="1"/>
</dbReference>
<comment type="similarity">
    <text evidence="1">Belongs to the UFD1 family.</text>
</comment>
<protein>
    <submittedName>
        <fullName evidence="8">Uncharacterized protein</fullName>
    </submittedName>
</protein>
<evidence type="ECO:0000256" key="5">
    <source>
        <dbReference type="SAM" id="MobiDB-lite"/>
    </source>
</evidence>
<dbReference type="GO" id="GO:0036503">
    <property type="term" value="P:ERAD pathway"/>
    <property type="evidence" value="ECO:0007669"/>
    <property type="project" value="TreeGrafter"/>
</dbReference>
<dbReference type="InterPro" id="IPR042299">
    <property type="entry name" value="Ufd1-like_Nn"/>
</dbReference>
<name>A0AAV2F753_9ROSI</name>
<dbReference type="Pfam" id="PF03152">
    <property type="entry name" value="UFD1_N1"/>
    <property type="match status" value="1"/>
</dbReference>
<dbReference type="InterPro" id="IPR029067">
    <property type="entry name" value="CDC48_domain_2-like_sf"/>
</dbReference>
<proteinExistence type="inferred from homology"/>
<dbReference type="PANTHER" id="PTHR12555:SF13">
    <property type="entry name" value="UBIQUITIN RECOGNITION FACTOR IN ER-ASSOCIATED DEGRADATION PROTEIN 1"/>
    <property type="match status" value="1"/>
</dbReference>
<dbReference type="InterPro" id="IPR055418">
    <property type="entry name" value="UFD1_N2"/>
</dbReference>
<accession>A0AAV2F753</accession>
<dbReference type="GO" id="GO:0006511">
    <property type="term" value="P:ubiquitin-dependent protein catabolic process"/>
    <property type="evidence" value="ECO:0007669"/>
    <property type="project" value="InterPro"/>
</dbReference>
<feature type="domain" description="Ubiquitin fusion degradation protein UFD1 N-terminal subdomain 2" evidence="7">
    <location>
        <begin position="159"/>
        <end position="235"/>
    </location>
</feature>
<dbReference type="GO" id="GO:0031593">
    <property type="term" value="F:polyubiquitin modification-dependent protein binding"/>
    <property type="evidence" value="ECO:0007669"/>
    <property type="project" value="TreeGrafter"/>
</dbReference>
<dbReference type="Proteomes" id="UP001497516">
    <property type="component" value="Chromosome 6"/>
</dbReference>
<gene>
    <name evidence="8" type="ORF">LTRI10_LOCUS34607</name>
</gene>
<feature type="compositionally biased region" description="Basic and acidic residues" evidence="5">
    <location>
        <begin position="340"/>
        <end position="362"/>
    </location>
</feature>